<evidence type="ECO:0000313" key="2">
    <source>
        <dbReference type="RefSeq" id="XP_031561644.1"/>
    </source>
</evidence>
<dbReference type="AlphaFoldDB" id="A0A6P8HZ33"/>
<name>A0A6P8HZ33_ACTTE</name>
<reference evidence="2" key="1">
    <citation type="submission" date="2025-08" db="UniProtKB">
        <authorList>
            <consortium name="RefSeq"/>
        </authorList>
    </citation>
    <scope>IDENTIFICATION</scope>
    <source>
        <tissue evidence="2">Tentacle</tissue>
    </source>
</reference>
<dbReference type="InParanoid" id="A0A6P8HZ33"/>
<proteinExistence type="predicted"/>
<dbReference type="KEGG" id="aten:116297537"/>
<accession>A0A6P8HZ33</accession>
<gene>
    <name evidence="2" type="primary">LOC116297537</name>
</gene>
<organism evidence="1 2">
    <name type="scientific">Actinia tenebrosa</name>
    <name type="common">Australian red waratah sea anemone</name>
    <dbReference type="NCBI Taxonomy" id="6105"/>
    <lineage>
        <taxon>Eukaryota</taxon>
        <taxon>Metazoa</taxon>
        <taxon>Cnidaria</taxon>
        <taxon>Anthozoa</taxon>
        <taxon>Hexacorallia</taxon>
        <taxon>Actiniaria</taxon>
        <taxon>Actiniidae</taxon>
        <taxon>Actinia</taxon>
    </lineage>
</organism>
<dbReference type="GeneID" id="116297537"/>
<sequence length="162" mass="18552">MASVASSNVSDLVTRTEKLSIKCIASNTKILKTRITKLEKMYETMKQQQDDIQYLLDAVLKWDEDFKRVVRFSQGVPHMRGTKDTCSKIKTIMIPNGEFDRTIKILEKENVSGFARVVLLFADFKSLLDEKSPTAKFSETVRQTLGEIIGTLYTILNLFYDQ</sequence>
<evidence type="ECO:0000313" key="1">
    <source>
        <dbReference type="Proteomes" id="UP000515163"/>
    </source>
</evidence>
<dbReference type="OrthoDB" id="5983187at2759"/>
<keyword evidence="1" id="KW-1185">Reference proteome</keyword>
<dbReference type="Proteomes" id="UP000515163">
    <property type="component" value="Unplaced"/>
</dbReference>
<protein>
    <submittedName>
        <fullName evidence="2">Uncharacterized protein LOC116297537</fullName>
    </submittedName>
</protein>
<dbReference type="RefSeq" id="XP_031561644.1">
    <property type="nucleotide sequence ID" value="XM_031705784.1"/>
</dbReference>